<evidence type="ECO:0000256" key="4">
    <source>
        <dbReference type="ARBA" id="ARBA00022917"/>
    </source>
</evidence>
<dbReference type="EMBL" id="MFQR01000023">
    <property type="protein sequence ID" value="OGH84412.1"/>
    <property type="molecule type" value="Genomic_DNA"/>
</dbReference>
<comment type="function">
    <text evidence="5 6">Associates with the EF-Tu.GDP complex and induces the exchange of GDP to GTP. It remains bound to the aminoacyl-tRNA.EF-Tu.GTP complex up to the GTP hydrolysis stage on the ribosome.</text>
</comment>
<comment type="caution">
    <text evidence="5">Lacks conserved residue(s) required for the propagation of feature annotation.</text>
</comment>
<comment type="caution">
    <text evidence="9">The sequence shown here is derived from an EMBL/GenBank/DDBJ whole genome shotgun (WGS) entry which is preliminary data.</text>
</comment>
<sequence>MISAADISKLRAAVGAGMMDCKAALEEAGGDMEKAAEILRKKGIVKAAKRADKIAAEGLTVTKVDGNTAVIVEVNSETDFAAQSADFTGLADAIVAELLANKPENLEAAIAGGIGDKIAAVVGKIGEKITLRRFEILTKTDSEAFGDYVHMGGKFSVLTVLSGTTDAALAREISMHAAAAFPKYLNRADVPAEILEKEKEIATEQLKAQNKPANIIEGILKGKMEKFYSEVCLVEQPFIKDEEKSVAKFLESKGVGIAVKQYVRYELGEGIEKKACDFAAEVAEQMK</sequence>
<dbReference type="Gene3D" id="1.10.286.20">
    <property type="match status" value="1"/>
</dbReference>
<protein>
    <recommendedName>
        <fullName evidence="2 5">Elongation factor Ts</fullName>
        <shortName evidence="5">EF-Ts</shortName>
    </recommendedName>
</protein>
<evidence type="ECO:0000256" key="2">
    <source>
        <dbReference type="ARBA" id="ARBA00016956"/>
    </source>
</evidence>
<dbReference type="SUPFAM" id="SSF46934">
    <property type="entry name" value="UBA-like"/>
    <property type="match status" value="1"/>
</dbReference>
<dbReference type="PANTHER" id="PTHR11741">
    <property type="entry name" value="ELONGATION FACTOR TS"/>
    <property type="match status" value="1"/>
</dbReference>
<dbReference type="Gene3D" id="1.10.8.10">
    <property type="entry name" value="DNA helicase RuvA subunit, C-terminal domain"/>
    <property type="match status" value="1"/>
</dbReference>
<evidence type="ECO:0000256" key="3">
    <source>
        <dbReference type="ARBA" id="ARBA00022768"/>
    </source>
</evidence>
<comment type="subcellular location">
    <subcellularLocation>
        <location evidence="5 7">Cytoplasm</location>
    </subcellularLocation>
</comment>
<dbReference type="SUPFAM" id="SSF54713">
    <property type="entry name" value="Elongation factor Ts (EF-Ts), dimerisation domain"/>
    <property type="match status" value="2"/>
</dbReference>
<dbReference type="FunFam" id="1.10.8.10:FF:000001">
    <property type="entry name" value="Elongation factor Ts"/>
    <property type="match status" value="1"/>
</dbReference>
<accession>A0A1F6NKG9</accession>
<keyword evidence="3 5" id="KW-0251">Elongation factor</keyword>
<keyword evidence="5" id="KW-0963">Cytoplasm</keyword>
<comment type="similarity">
    <text evidence="1 5 6">Belongs to the EF-Ts family.</text>
</comment>
<reference evidence="9 10" key="1">
    <citation type="journal article" date="2016" name="Nat. Commun.">
        <title>Thousands of microbial genomes shed light on interconnected biogeochemical processes in an aquifer system.</title>
        <authorList>
            <person name="Anantharaman K."/>
            <person name="Brown C.T."/>
            <person name="Hug L.A."/>
            <person name="Sharon I."/>
            <person name="Castelle C.J."/>
            <person name="Probst A.J."/>
            <person name="Thomas B.C."/>
            <person name="Singh A."/>
            <person name="Wilkins M.J."/>
            <person name="Karaoz U."/>
            <person name="Brodie E.L."/>
            <person name="Williams K.H."/>
            <person name="Hubbard S.S."/>
            <person name="Banfield J.F."/>
        </authorList>
    </citation>
    <scope>NUCLEOTIDE SEQUENCE [LARGE SCALE GENOMIC DNA]</scope>
</reference>
<dbReference type="GO" id="GO:0005737">
    <property type="term" value="C:cytoplasm"/>
    <property type="evidence" value="ECO:0007669"/>
    <property type="project" value="UniProtKB-SubCell"/>
</dbReference>
<dbReference type="InterPro" id="IPR036402">
    <property type="entry name" value="EF-Ts_dimer_sf"/>
</dbReference>
<feature type="domain" description="Translation elongation factor EFTs/EF1B dimerisation" evidence="8">
    <location>
        <begin position="69"/>
        <end position="269"/>
    </location>
</feature>
<keyword evidence="4 5" id="KW-0648">Protein biosynthesis</keyword>
<evidence type="ECO:0000313" key="9">
    <source>
        <dbReference type="EMBL" id="OGH84412.1"/>
    </source>
</evidence>
<dbReference type="InterPro" id="IPR001816">
    <property type="entry name" value="Transl_elong_EFTs/EF1B"/>
</dbReference>
<evidence type="ECO:0000313" key="10">
    <source>
        <dbReference type="Proteomes" id="UP000177803"/>
    </source>
</evidence>
<dbReference type="InterPro" id="IPR018101">
    <property type="entry name" value="Transl_elong_Ts_CS"/>
</dbReference>
<dbReference type="InterPro" id="IPR009060">
    <property type="entry name" value="UBA-like_sf"/>
</dbReference>
<dbReference type="AlphaFoldDB" id="A0A1F6NKG9"/>
<dbReference type="PANTHER" id="PTHR11741:SF0">
    <property type="entry name" value="ELONGATION FACTOR TS, MITOCHONDRIAL"/>
    <property type="match status" value="1"/>
</dbReference>
<dbReference type="Pfam" id="PF00889">
    <property type="entry name" value="EF_TS"/>
    <property type="match status" value="1"/>
</dbReference>
<evidence type="ECO:0000256" key="7">
    <source>
        <dbReference type="RuleBase" id="RU000643"/>
    </source>
</evidence>
<evidence type="ECO:0000256" key="5">
    <source>
        <dbReference type="HAMAP-Rule" id="MF_00050"/>
    </source>
</evidence>
<dbReference type="GO" id="GO:0003746">
    <property type="term" value="F:translation elongation factor activity"/>
    <property type="evidence" value="ECO:0007669"/>
    <property type="project" value="UniProtKB-UniRule"/>
</dbReference>
<dbReference type="HAMAP" id="MF_00050">
    <property type="entry name" value="EF_Ts"/>
    <property type="match status" value="1"/>
</dbReference>
<dbReference type="PROSITE" id="PS01127">
    <property type="entry name" value="EF_TS_2"/>
    <property type="match status" value="1"/>
</dbReference>
<proteinExistence type="inferred from homology"/>
<dbReference type="Proteomes" id="UP000177803">
    <property type="component" value="Unassembled WGS sequence"/>
</dbReference>
<organism evidence="9 10">
    <name type="scientific">Candidatus Magasanikbacteria bacterium RIFOXYA2_FULL_44_8</name>
    <dbReference type="NCBI Taxonomy" id="1798696"/>
    <lineage>
        <taxon>Bacteria</taxon>
        <taxon>Candidatus Magasanikiibacteriota</taxon>
    </lineage>
</organism>
<dbReference type="Gene3D" id="3.30.479.20">
    <property type="entry name" value="Elongation factor Ts, dimerisation domain"/>
    <property type="match status" value="2"/>
</dbReference>
<dbReference type="FunFam" id="1.10.286.20:FF:000001">
    <property type="entry name" value="Elongation factor Ts"/>
    <property type="match status" value="1"/>
</dbReference>
<evidence type="ECO:0000256" key="1">
    <source>
        <dbReference type="ARBA" id="ARBA00005532"/>
    </source>
</evidence>
<gene>
    <name evidence="5" type="primary">tsf</name>
    <name evidence="9" type="ORF">A2261_02660</name>
</gene>
<evidence type="ECO:0000256" key="6">
    <source>
        <dbReference type="RuleBase" id="RU000642"/>
    </source>
</evidence>
<evidence type="ECO:0000259" key="8">
    <source>
        <dbReference type="Pfam" id="PF00889"/>
    </source>
</evidence>
<name>A0A1F6NKG9_9BACT</name>
<dbReference type="InterPro" id="IPR014039">
    <property type="entry name" value="Transl_elong_EFTs/EF1B_dimer"/>
</dbReference>
<dbReference type="CDD" id="cd14275">
    <property type="entry name" value="UBA_EF-Ts"/>
    <property type="match status" value="1"/>
</dbReference>
<dbReference type="NCBIfam" id="TIGR00116">
    <property type="entry name" value="tsf"/>
    <property type="match status" value="1"/>
</dbReference>